<accession>A0ABR4JRP3</accession>
<evidence type="ECO:0000256" key="3">
    <source>
        <dbReference type="ARBA" id="ARBA00023002"/>
    </source>
</evidence>
<dbReference type="PRINTS" id="PR00080">
    <property type="entry name" value="SDRFAMILY"/>
</dbReference>
<name>A0ABR4JRP3_9EURO</name>
<keyword evidence="5" id="KW-1185">Reference proteome</keyword>
<evidence type="ECO:0008006" key="6">
    <source>
        <dbReference type="Google" id="ProtNLM"/>
    </source>
</evidence>
<dbReference type="Gene3D" id="3.40.50.720">
    <property type="entry name" value="NAD(P)-binding Rossmann-like Domain"/>
    <property type="match status" value="1"/>
</dbReference>
<dbReference type="PANTHER" id="PTHR42760:SF115">
    <property type="entry name" value="3-OXOACYL-[ACYL-CARRIER-PROTEIN] REDUCTASE FABG"/>
    <property type="match status" value="1"/>
</dbReference>
<reference evidence="4 5" key="1">
    <citation type="submission" date="2024-07" db="EMBL/GenBank/DDBJ databases">
        <title>Section-level genome sequencing and comparative genomics of Aspergillus sections Usti and Cavernicolus.</title>
        <authorList>
            <consortium name="Lawrence Berkeley National Laboratory"/>
            <person name="Nybo J.L."/>
            <person name="Vesth T.C."/>
            <person name="Theobald S."/>
            <person name="Frisvad J.C."/>
            <person name="Larsen T.O."/>
            <person name="Kjaerboelling I."/>
            <person name="Rothschild-Mancinelli K."/>
            <person name="Lyhne E.K."/>
            <person name="Kogle M.E."/>
            <person name="Barry K."/>
            <person name="Clum A."/>
            <person name="Na H."/>
            <person name="Ledsgaard L."/>
            <person name="Lin J."/>
            <person name="Lipzen A."/>
            <person name="Kuo A."/>
            <person name="Riley R."/>
            <person name="Mondo S."/>
            <person name="Labutti K."/>
            <person name="Haridas S."/>
            <person name="Pangalinan J."/>
            <person name="Salamov A.A."/>
            <person name="Simmons B.A."/>
            <person name="Magnuson J.K."/>
            <person name="Chen J."/>
            <person name="Drula E."/>
            <person name="Henrissat B."/>
            <person name="Wiebenga A."/>
            <person name="Lubbers R.J."/>
            <person name="Gomes A.C."/>
            <person name="Makela M.R."/>
            <person name="Stajich J."/>
            <person name="Grigoriev I.V."/>
            <person name="Mortensen U.H."/>
            <person name="De Vries R.P."/>
            <person name="Baker S.E."/>
            <person name="Andersen M.R."/>
        </authorList>
    </citation>
    <scope>NUCLEOTIDE SEQUENCE [LARGE SCALE GENOMIC DNA]</scope>
    <source>
        <strain evidence="4 5">CBS 123904</strain>
    </source>
</reference>
<keyword evidence="3" id="KW-0560">Oxidoreductase</keyword>
<evidence type="ECO:0000256" key="2">
    <source>
        <dbReference type="ARBA" id="ARBA00022857"/>
    </source>
</evidence>
<dbReference type="Pfam" id="PF13561">
    <property type="entry name" value="adh_short_C2"/>
    <property type="match status" value="1"/>
</dbReference>
<dbReference type="EMBL" id="JBFXLU010000097">
    <property type="protein sequence ID" value="KAL2842694.1"/>
    <property type="molecule type" value="Genomic_DNA"/>
</dbReference>
<dbReference type="InterPro" id="IPR036291">
    <property type="entry name" value="NAD(P)-bd_dom_sf"/>
</dbReference>
<comment type="similarity">
    <text evidence="1">Belongs to the short-chain dehydrogenases/reductases (SDR) family.</text>
</comment>
<keyword evidence="2" id="KW-0521">NADP</keyword>
<evidence type="ECO:0000256" key="1">
    <source>
        <dbReference type="ARBA" id="ARBA00006484"/>
    </source>
</evidence>
<dbReference type="SUPFAM" id="SSF51735">
    <property type="entry name" value="NAD(P)-binding Rossmann-fold domains"/>
    <property type="match status" value="1"/>
</dbReference>
<organism evidence="4 5">
    <name type="scientific">Aspergillus pseudoustus</name>
    <dbReference type="NCBI Taxonomy" id="1810923"/>
    <lineage>
        <taxon>Eukaryota</taxon>
        <taxon>Fungi</taxon>
        <taxon>Dikarya</taxon>
        <taxon>Ascomycota</taxon>
        <taxon>Pezizomycotina</taxon>
        <taxon>Eurotiomycetes</taxon>
        <taxon>Eurotiomycetidae</taxon>
        <taxon>Eurotiales</taxon>
        <taxon>Aspergillaceae</taxon>
        <taxon>Aspergillus</taxon>
        <taxon>Aspergillus subgen. Nidulantes</taxon>
    </lineage>
</organism>
<proteinExistence type="inferred from homology"/>
<comment type="caution">
    <text evidence="4">The sequence shown here is derived from an EMBL/GenBank/DDBJ whole genome shotgun (WGS) entry which is preliminary data.</text>
</comment>
<dbReference type="PANTHER" id="PTHR42760">
    <property type="entry name" value="SHORT-CHAIN DEHYDROGENASES/REDUCTASES FAMILY MEMBER"/>
    <property type="match status" value="1"/>
</dbReference>
<sequence length="282" mass="29648">MANDTEPQYATYPDLKDKVVFLTGIGQSGDPALTIWGNGASIGRFMAYQGAKVFGCDANPDAAQRVQRRIGDVVQGADVTVTQADVTRDADVKRAVDECIAKYGRVDVLVNNVGQSEPGDPATMSEETWDAQTDINLKSAYLTCHHILPLMSAQPSGGSVINISSIAGLRYIGKPQVAYSAAKAGVIQLTKATAVIYADKGVRLNVVVPGLMHTPLVTVLAEKYAGGDLEGFVEKRNQAVPAGRMGGGDDVAMAVGFLASAQSRYITGQKIVVDGGITSATR</sequence>
<dbReference type="InterPro" id="IPR020904">
    <property type="entry name" value="Sc_DH/Rdtase_CS"/>
</dbReference>
<dbReference type="PROSITE" id="PS00061">
    <property type="entry name" value="ADH_SHORT"/>
    <property type="match status" value="1"/>
</dbReference>
<gene>
    <name evidence="4" type="ORF">BJY01DRAFT_264433</name>
</gene>
<dbReference type="InterPro" id="IPR002347">
    <property type="entry name" value="SDR_fam"/>
</dbReference>
<evidence type="ECO:0000313" key="4">
    <source>
        <dbReference type="EMBL" id="KAL2842694.1"/>
    </source>
</evidence>
<dbReference type="CDD" id="cd05233">
    <property type="entry name" value="SDR_c"/>
    <property type="match status" value="1"/>
</dbReference>
<dbReference type="Proteomes" id="UP001610446">
    <property type="component" value="Unassembled WGS sequence"/>
</dbReference>
<dbReference type="PRINTS" id="PR00081">
    <property type="entry name" value="GDHRDH"/>
</dbReference>
<evidence type="ECO:0000313" key="5">
    <source>
        <dbReference type="Proteomes" id="UP001610446"/>
    </source>
</evidence>
<protein>
    <recommendedName>
        <fullName evidence="6">Short chain type dehydrogenase</fullName>
    </recommendedName>
</protein>